<name>A0A932CLI8_UNCTE</name>
<dbReference type="Pfam" id="PF00912">
    <property type="entry name" value="Transgly"/>
    <property type="match status" value="1"/>
</dbReference>
<evidence type="ECO:0000259" key="13">
    <source>
        <dbReference type="Pfam" id="PF00912"/>
    </source>
</evidence>
<accession>A0A932CLI8</accession>
<dbReference type="SUPFAM" id="SSF56601">
    <property type="entry name" value="beta-lactamase/transpeptidase-like"/>
    <property type="match status" value="1"/>
</dbReference>
<comment type="pathway">
    <text evidence="1">Cell wall biogenesis; peptidoglycan biosynthesis.</text>
</comment>
<sequence>MALSRSLIFFLSVAALLGLAFGRPLPPIPSFQEVRVAYRPSDVQLLDRYGQVLHELRTDSRRRRLPWTPLSEISPALRAAVIASEDRRFDRHGGVDGRALGAATLSALRWPVGGPRRGASTISMQVVALLRADLRPRGGLRALGRKWRQMRLAWAIERRWSKAEILEAYLNLVTFRGELQGVAAASSVLLGKAPHGITEAEAAVLAVLLRAPNAGPAAVARRAWALRAAQKGTATRGEIEAAVARALDAPPGAGPRVALAPHVAPQLLQALSASAPVRSSLDGALQRVATESLRRHLLAVRTRHVRDGAVLVADNATGEVLAYVGGSGDLASARYVDGVRAKRQAGSTLKPFLYGLALEQRLLTPASLLEDTPLELPVVGGLYRPWNYDEQFRGLVTARTALAASLNVPAVRTLVLVGEERFVQQLRRLGFAGLVESGDYYGPALALGSADVSLWELVNAYRTLAHGGVWSPLRMRPAEKGEGARRLYAPETTFLLSHILADREGRSATFGLENPLATRFWSAVKTGTSKGMRDNWCIGYSRRYTVGVWVGNFAGEPMQDVSGITGAAPVWLEVMAWLHRTVPSPPLEPPAGLRVRRVTFPREVEPARMEWFLPGTEPLEPMQRLSVGHPRILVPAPETVIALDPDIPPARQRILFEAQAAGARFRWVLDGKEIGSAADLLAWDPLPGKHTLSLRDGAQRLCDTVTFEVRGSTHASPD</sequence>
<dbReference type="InterPro" id="IPR036950">
    <property type="entry name" value="PBP_transglycosylase"/>
</dbReference>
<dbReference type="PANTHER" id="PTHR32282:SF15">
    <property type="entry name" value="PENICILLIN-BINDING PROTEIN 1C"/>
    <property type="match status" value="1"/>
</dbReference>
<comment type="similarity">
    <text evidence="2">In the C-terminal section; belongs to the transpeptidase family.</text>
</comment>
<dbReference type="NCBIfam" id="TIGR02073">
    <property type="entry name" value="PBP_1c"/>
    <property type="match status" value="1"/>
</dbReference>
<dbReference type="AlphaFoldDB" id="A0A932CLI8"/>
<proteinExistence type="inferred from homology"/>
<keyword evidence="8" id="KW-0378">Hydrolase</keyword>
<feature type="domain" description="Penicillin-binding protein transpeptidase" evidence="12">
    <location>
        <begin position="308"/>
        <end position="540"/>
    </location>
</feature>
<evidence type="ECO:0000256" key="2">
    <source>
        <dbReference type="ARBA" id="ARBA00007090"/>
    </source>
</evidence>
<evidence type="ECO:0000256" key="3">
    <source>
        <dbReference type="ARBA" id="ARBA00007739"/>
    </source>
</evidence>
<feature type="domain" description="Glycosyl transferase family 51" evidence="13">
    <location>
        <begin position="51"/>
        <end position="216"/>
    </location>
</feature>
<dbReference type="PANTHER" id="PTHR32282">
    <property type="entry name" value="BINDING PROTEIN TRANSPEPTIDASE, PUTATIVE-RELATED"/>
    <property type="match status" value="1"/>
</dbReference>
<gene>
    <name evidence="15" type="primary">pbpC</name>
    <name evidence="15" type="ORF">HYY20_01960</name>
</gene>
<dbReference type="InterPro" id="IPR009647">
    <property type="entry name" value="PBP_C"/>
</dbReference>
<evidence type="ECO:0000256" key="5">
    <source>
        <dbReference type="ARBA" id="ARBA00022670"/>
    </source>
</evidence>
<comment type="similarity">
    <text evidence="3">In the N-terminal section; belongs to the glycosyltransferase 51 family.</text>
</comment>
<reference evidence="15" key="1">
    <citation type="submission" date="2020-07" db="EMBL/GenBank/DDBJ databases">
        <title>Huge and variable diversity of episymbiotic CPR bacteria and DPANN archaea in groundwater ecosystems.</title>
        <authorList>
            <person name="He C.Y."/>
            <person name="Keren R."/>
            <person name="Whittaker M."/>
            <person name="Farag I.F."/>
            <person name="Doudna J."/>
            <person name="Cate J.H.D."/>
            <person name="Banfield J.F."/>
        </authorList>
    </citation>
    <scope>NUCLEOTIDE SEQUENCE</scope>
    <source>
        <strain evidence="15">NC_groundwater_672_Ag_B-0.1um_62_36</strain>
    </source>
</reference>
<organism evidence="15 16">
    <name type="scientific">Tectimicrobiota bacterium</name>
    <dbReference type="NCBI Taxonomy" id="2528274"/>
    <lineage>
        <taxon>Bacteria</taxon>
        <taxon>Pseudomonadati</taxon>
        <taxon>Nitrospinota/Tectimicrobiota group</taxon>
        <taxon>Candidatus Tectimicrobiota</taxon>
    </lineage>
</organism>
<dbReference type="Proteomes" id="UP000769766">
    <property type="component" value="Unassembled WGS sequence"/>
</dbReference>
<dbReference type="EC" id="2.4.99.28" evidence="10"/>
<dbReference type="InterPro" id="IPR050396">
    <property type="entry name" value="Glycosyltr_51/Transpeptidase"/>
</dbReference>
<evidence type="ECO:0000256" key="11">
    <source>
        <dbReference type="ARBA" id="ARBA00049902"/>
    </source>
</evidence>
<feature type="domain" description="Penicillin-binding C-terminal" evidence="14">
    <location>
        <begin position="627"/>
        <end position="697"/>
    </location>
</feature>
<dbReference type="GO" id="GO:0008955">
    <property type="term" value="F:peptidoglycan glycosyltransferase activity"/>
    <property type="evidence" value="ECO:0007669"/>
    <property type="project" value="UniProtKB-EC"/>
</dbReference>
<comment type="catalytic activity">
    <reaction evidence="11">
        <text>[GlcNAc-(1-&gt;4)-Mur2Ac(oyl-L-Ala-gamma-D-Glu-L-Lys-D-Ala-D-Ala)](n)-di-trans,octa-cis-undecaprenyl diphosphate + beta-D-GlcNAc-(1-&gt;4)-Mur2Ac(oyl-L-Ala-gamma-D-Glu-L-Lys-D-Ala-D-Ala)-di-trans,octa-cis-undecaprenyl diphosphate = [GlcNAc-(1-&gt;4)-Mur2Ac(oyl-L-Ala-gamma-D-Glu-L-Lys-D-Ala-D-Ala)](n+1)-di-trans,octa-cis-undecaprenyl diphosphate + di-trans,octa-cis-undecaprenyl diphosphate + H(+)</text>
        <dbReference type="Rhea" id="RHEA:23708"/>
        <dbReference type="Rhea" id="RHEA-COMP:9602"/>
        <dbReference type="Rhea" id="RHEA-COMP:9603"/>
        <dbReference type="ChEBI" id="CHEBI:15378"/>
        <dbReference type="ChEBI" id="CHEBI:58405"/>
        <dbReference type="ChEBI" id="CHEBI:60033"/>
        <dbReference type="ChEBI" id="CHEBI:78435"/>
        <dbReference type="EC" id="2.4.99.28"/>
    </reaction>
</comment>
<evidence type="ECO:0000256" key="8">
    <source>
        <dbReference type="ARBA" id="ARBA00022801"/>
    </source>
</evidence>
<evidence type="ECO:0000259" key="12">
    <source>
        <dbReference type="Pfam" id="PF00905"/>
    </source>
</evidence>
<protein>
    <recommendedName>
        <fullName evidence="10">peptidoglycan glycosyltransferase</fullName>
        <ecNumber evidence="10">2.4.99.28</ecNumber>
    </recommendedName>
</protein>
<dbReference type="GO" id="GO:0009252">
    <property type="term" value="P:peptidoglycan biosynthetic process"/>
    <property type="evidence" value="ECO:0007669"/>
    <property type="project" value="InterPro"/>
</dbReference>
<comment type="caution">
    <text evidence="15">The sequence shown here is derived from an EMBL/GenBank/DDBJ whole genome shotgun (WGS) entry which is preliminary data.</text>
</comment>
<evidence type="ECO:0000256" key="10">
    <source>
        <dbReference type="ARBA" id="ARBA00044770"/>
    </source>
</evidence>
<keyword evidence="4" id="KW-0121">Carboxypeptidase</keyword>
<dbReference type="InterPro" id="IPR001264">
    <property type="entry name" value="Glyco_trans_51"/>
</dbReference>
<evidence type="ECO:0000313" key="15">
    <source>
        <dbReference type="EMBL" id="MBI2875628.1"/>
    </source>
</evidence>
<dbReference type="GO" id="GO:0004180">
    <property type="term" value="F:carboxypeptidase activity"/>
    <property type="evidence" value="ECO:0007669"/>
    <property type="project" value="UniProtKB-KW"/>
</dbReference>
<evidence type="ECO:0000256" key="7">
    <source>
        <dbReference type="ARBA" id="ARBA00022679"/>
    </source>
</evidence>
<evidence type="ECO:0000313" key="16">
    <source>
        <dbReference type="Proteomes" id="UP000769766"/>
    </source>
</evidence>
<dbReference type="InterPro" id="IPR023346">
    <property type="entry name" value="Lysozyme-like_dom_sf"/>
</dbReference>
<evidence type="ECO:0000256" key="4">
    <source>
        <dbReference type="ARBA" id="ARBA00022645"/>
    </source>
</evidence>
<keyword evidence="7" id="KW-0808">Transferase</keyword>
<keyword evidence="6" id="KW-0328">Glycosyltransferase</keyword>
<dbReference type="Gene3D" id="1.10.3810.10">
    <property type="entry name" value="Biosynthetic peptidoglycan transglycosylase-like"/>
    <property type="match status" value="1"/>
</dbReference>
<evidence type="ECO:0000259" key="14">
    <source>
        <dbReference type="Pfam" id="PF06832"/>
    </source>
</evidence>
<dbReference type="Pfam" id="PF00905">
    <property type="entry name" value="Transpeptidase"/>
    <property type="match status" value="1"/>
</dbReference>
<dbReference type="GO" id="GO:0008658">
    <property type="term" value="F:penicillin binding"/>
    <property type="evidence" value="ECO:0007669"/>
    <property type="project" value="InterPro"/>
</dbReference>
<evidence type="ECO:0000256" key="1">
    <source>
        <dbReference type="ARBA" id="ARBA00004752"/>
    </source>
</evidence>
<dbReference type="Gene3D" id="3.40.710.10">
    <property type="entry name" value="DD-peptidase/beta-lactamase superfamily"/>
    <property type="match status" value="1"/>
</dbReference>
<dbReference type="Pfam" id="PF06832">
    <property type="entry name" value="BiPBP_C"/>
    <property type="match status" value="1"/>
</dbReference>
<dbReference type="InterPro" id="IPR001460">
    <property type="entry name" value="PCN-bd_Tpept"/>
</dbReference>
<dbReference type="GO" id="GO:0030288">
    <property type="term" value="C:outer membrane-bounded periplasmic space"/>
    <property type="evidence" value="ECO:0007669"/>
    <property type="project" value="TreeGrafter"/>
</dbReference>
<dbReference type="EMBL" id="JACPRF010000058">
    <property type="protein sequence ID" value="MBI2875628.1"/>
    <property type="molecule type" value="Genomic_DNA"/>
</dbReference>
<evidence type="ECO:0000256" key="6">
    <source>
        <dbReference type="ARBA" id="ARBA00022676"/>
    </source>
</evidence>
<dbReference type="GO" id="GO:0006508">
    <property type="term" value="P:proteolysis"/>
    <property type="evidence" value="ECO:0007669"/>
    <property type="project" value="UniProtKB-KW"/>
</dbReference>
<dbReference type="SUPFAM" id="SSF53955">
    <property type="entry name" value="Lysozyme-like"/>
    <property type="match status" value="1"/>
</dbReference>
<evidence type="ECO:0000256" key="9">
    <source>
        <dbReference type="ARBA" id="ARBA00023268"/>
    </source>
</evidence>
<dbReference type="InterPro" id="IPR011815">
    <property type="entry name" value="PBP_1c"/>
</dbReference>
<dbReference type="InterPro" id="IPR012338">
    <property type="entry name" value="Beta-lactam/transpept-like"/>
</dbReference>
<keyword evidence="5" id="KW-0645">Protease</keyword>
<keyword evidence="9" id="KW-0511">Multifunctional enzyme</keyword>